<feature type="domain" description="AB hydrolase-1" evidence="1">
    <location>
        <begin position="60"/>
        <end position="278"/>
    </location>
</feature>
<dbReference type="SUPFAM" id="SSF53474">
    <property type="entry name" value="alpha/beta-Hydrolases"/>
    <property type="match status" value="1"/>
</dbReference>
<dbReference type="InterPro" id="IPR029058">
    <property type="entry name" value="AB_hydrolase_fold"/>
</dbReference>
<sequence length="299" mass="34033">MVGNIVTMQQCILFLSKQLSILLLCLYFPAQATTIVQKIPSLNITAEATYLLGERTKPAVLILHGFLTTNQFHTITSILEFLQSEGFNALAPTLTLNISQRRNLLKCDSLHTHTLERDIIEIEYWVNWLQSQGHSKIILIGHSSGSLEVLEFLASRPHPNVSSAIFTSLFYLNGPELGILTEELASARMLLKNRINTPSNYHFLFCNDQYYATPQSFLSYLKIDRLHTLSALNHLKIPSYTIMGGSDQRYKKVGREWLNELQQTSTNLVIIEGANHFFSNEYEFDLQDNILQILTQQTP</sequence>
<name>A0A3B0W0P8_9ZZZZ</name>
<accession>A0A3B0W0P8</accession>
<dbReference type="Pfam" id="PF12697">
    <property type="entry name" value="Abhydrolase_6"/>
    <property type="match status" value="1"/>
</dbReference>
<dbReference type="InterPro" id="IPR000073">
    <property type="entry name" value="AB_hydrolase_1"/>
</dbReference>
<dbReference type="AlphaFoldDB" id="A0A3B0W0P8"/>
<dbReference type="EMBL" id="UOFC01000088">
    <property type="protein sequence ID" value="VAW46130.1"/>
    <property type="molecule type" value="Genomic_DNA"/>
</dbReference>
<reference evidence="2" key="1">
    <citation type="submission" date="2018-06" db="EMBL/GenBank/DDBJ databases">
        <authorList>
            <person name="Zhirakovskaya E."/>
        </authorList>
    </citation>
    <scope>NUCLEOTIDE SEQUENCE</scope>
</reference>
<protein>
    <recommendedName>
        <fullName evidence="1">AB hydrolase-1 domain-containing protein</fullName>
    </recommendedName>
</protein>
<evidence type="ECO:0000313" key="2">
    <source>
        <dbReference type="EMBL" id="VAW46130.1"/>
    </source>
</evidence>
<proteinExistence type="predicted"/>
<gene>
    <name evidence="2" type="ORF">MNBD_GAMMA03-767</name>
</gene>
<dbReference type="Gene3D" id="3.40.50.1820">
    <property type="entry name" value="alpha/beta hydrolase"/>
    <property type="match status" value="1"/>
</dbReference>
<evidence type="ECO:0000259" key="1">
    <source>
        <dbReference type="Pfam" id="PF12697"/>
    </source>
</evidence>
<organism evidence="2">
    <name type="scientific">hydrothermal vent metagenome</name>
    <dbReference type="NCBI Taxonomy" id="652676"/>
    <lineage>
        <taxon>unclassified sequences</taxon>
        <taxon>metagenomes</taxon>
        <taxon>ecological metagenomes</taxon>
    </lineage>
</organism>